<protein>
    <submittedName>
        <fullName evidence="1">YvrJ family protein</fullName>
    </submittedName>
</protein>
<sequence length="56" mass="5931">MEDFLKAIANVGFPIAVAAYLLIRIEGKIDSLAASINQLSAILSVKLAGNDERKSA</sequence>
<comment type="caution">
    <text evidence="1">The sequence shown here is derived from an EMBL/GenBank/DDBJ whole genome shotgun (WGS) entry which is preliminary data.</text>
</comment>
<dbReference type="InterPro" id="IPR024419">
    <property type="entry name" value="YvrJ"/>
</dbReference>
<dbReference type="Pfam" id="PF12841">
    <property type="entry name" value="YvrJ"/>
    <property type="match status" value="1"/>
</dbReference>
<keyword evidence="2" id="KW-1185">Reference proteome</keyword>
<name>A0ABS1TE15_9CLOT</name>
<accession>A0ABS1TE15</accession>
<dbReference type="Proteomes" id="UP000632377">
    <property type="component" value="Unassembled WGS sequence"/>
</dbReference>
<organism evidence="1 2">
    <name type="scientific">Clostridium rhizosphaerae</name>
    <dbReference type="NCBI Taxonomy" id="2803861"/>
    <lineage>
        <taxon>Bacteria</taxon>
        <taxon>Bacillati</taxon>
        <taxon>Bacillota</taxon>
        <taxon>Clostridia</taxon>
        <taxon>Eubacteriales</taxon>
        <taxon>Clostridiaceae</taxon>
        <taxon>Clostridium</taxon>
    </lineage>
</organism>
<dbReference type="RefSeq" id="WP_202750342.1">
    <property type="nucleotide sequence ID" value="NZ_JAESWC010000014.1"/>
</dbReference>
<reference evidence="1 2" key="1">
    <citation type="submission" date="2021-01" db="EMBL/GenBank/DDBJ databases">
        <title>Genome public.</title>
        <authorList>
            <person name="Liu C."/>
            <person name="Sun Q."/>
        </authorList>
    </citation>
    <scope>NUCLEOTIDE SEQUENCE [LARGE SCALE GENOMIC DNA]</scope>
    <source>
        <strain evidence="1 2">YIM B02515</strain>
    </source>
</reference>
<dbReference type="EMBL" id="JAESWC010000014">
    <property type="protein sequence ID" value="MBL4937605.1"/>
    <property type="molecule type" value="Genomic_DNA"/>
</dbReference>
<proteinExistence type="predicted"/>
<gene>
    <name evidence="1" type="ORF">JK636_17965</name>
</gene>
<evidence type="ECO:0000313" key="2">
    <source>
        <dbReference type="Proteomes" id="UP000632377"/>
    </source>
</evidence>
<evidence type="ECO:0000313" key="1">
    <source>
        <dbReference type="EMBL" id="MBL4937605.1"/>
    </source>
</evidence>